<keyword evidence="2" id="KW-0479">Metal-binding</keyword>
<dbReference type="EMBL" id="CAJVCH010278301">
    <property type="protein sequence ID" value="CAG7734894.1"/>
    <property type="molecule type" value="Genomic_DNA"/>
</dbReference>
<sequence>MSTVDVNSQGVEIESISEAYLRDILGNNFESAVTANNVEESCSGSSKGFSESEENDANNTSTSRMRLRPRFIQKRKRQSTSTLENYYEYLGHDASPEARNGDSRKSNKRPYKVLCTYCDTEVCGHDSAPSRITGHLKKYHHIEVDIGRNVQTRNQFPRSHRIQQMFDDAFTNFIITAGIPFASLNNKFLRRSLQILQPSVRPLSYKVFAQKIETTCNEKVVPFLRWSLKDVTDLTLILDCWSTRYLDSVLCIQVCYFDSDLSLKRRTVAVIRLVGRHTWDNIRNRVITEMESLEILHKVQ</sequence>
<evidence type="ECO:0000256" key="2">
    <source>
        <dbReference type="ARBA" id="ARBA00022723"/>
    </source>
</evidence>
<dbReference type="PANTHER" id="PTHR46481">
    <property type="entry name" value="ZINC FINGER BED DOMAIN-CONTAINING PROTEIN 4"/>
    <property type="match status" value="1"/>
</dbReference>
<dbReference type="InterPro" id="IPR052035">
    <property type="entry name" value="ZnF_BED_domain_contain"/>
</dbReference>
<evidence type="ECO:0000256" key="6">
    <source>
        <dbReference type="SAM" id="MobiDB-lite"/>
    </source>
</evidence>
<reference evidence="7" key="1">
    <citation type="submission" date="2021-06" db="EMBL/GenBank/DDBJ databases">
        <authorList>
            <person name="Hodson N. C."/>
            <person name="Mongue J. A."/>
            <person name="Jaron S. K."/>
        </authorList>
    </citation>
    <scope>NUCLEOTIDE SEQUENCE</scope>
</reference>
<evidence type="ECO:0000313" key="7">
    <source>
        <dbReference type="EMBL" id="CAG7734894.1"/>
    </source>
</evidence>
<evidence type="ECO:0000256" key="3">
    <source>
        <dbReference type="ARBA" id="ARBA00022771"/>
    </source>
</evidence>
<evidence type="ECO:0008006" key="9">
    <source>
        <dbReference type="Google" id="ProtNLM"/>
    </source>
</evidence>
<keyword evidence="3" id="KW-0863">Zinc-finger</keyword>
<evidence type="ECO:0000256" key="4">
    <source>
        <dbReference type="ARBA" id="ARBA00022833"/>
    </source>
</evidence>
<evidence type="ECO:0000313" key="8">
    <source>
        <dbReference type="Proteomes" id="UP000708208"/>
    </source>
</evidence>
<keyword evidence="5" id="KW-0539">Nucleus</keyword>
<dbReference type="PANTHER" id="PTHR46481:SF10">
    <property type="entry name" value="ZINC FINGER BED DOMAIN-CONTAINING PROTEIN 39"/>
    <property type="match status" value="1"/>
</dbReference>
<name>A0A8J2KAE1_9HEXA</name>
<dbReference type="Proteomes" id="UP000708208">
    <property type="component" value="Unassembled WGS sequence"/>
</dbReference>
<keyword evidence="4" id="KW-0862">Zinc</keyword>
<proteinExistence type="predicted"/>
<evidence type="ECO:0000256" key="5">
    <source>
        <dbReference type="ARBA" id="ARBA00023242"/>
    </source>
</evidence>
<comment type="subcellular location">
    <subcellularLocation>
        <location evidence="1">Nucleus</location>
    </subcellularLocation>
</comment>
<accession>A0A8J2KAE1</accession>
<dbReference type="AlphaFoldDB" id="A0A8J2KAE1"/>
<dbReference type="GO" id="GO:0005634">
    <property type="term" value="C:nucleus"/>
    <property type="evidence" value="ECO:0007669"/>
    <property type="project" value="UniProtKB-SubCell"/>
</dbReference>
<gene>
    <name evidence="7" type="ORF">AFUS01_LOCUS23256</name>
</gene>
<feature type="compositionally biased region" description="Low complexity" evidence="6">
    <location>
        <begin position="40"/>
        <end position="49"/>
    </location>
</feature>
<organism evidence="7 8">
    <name type="scientific">Allacma fusca</name>
    <dbReference type="NCBI Taxonomy" id="39272"/>
    <lineage>
        <taxon>Eukaryota</taxon>
        <taxon>Metazoa</taxon>
        <taxon>Ecdysozoa</taxon>
        <taxon>Arthropoda</taxon>
        <taxon>Hexapoda</taxon>
        <taxon>Collembola</taxon>
        <taxon>Symphypleona</taxon>
        <taxon>Sminthuridae</taxon>
        <taxon>Allacma</taxon>
    </lineage>
</organism>
<evidence type="ECO:0000256" key="1">
    <source>
        <dbReference type="ARBA" id="ARBA00004123"/>
    </source>
</evidence>
<feature type="region of interest" description="Disordered" evidence="6">
    <location>
        <begin position="40"/>
        <end position="66"/>
    </location>
</feature>
<keyword evidence="8" id="KW-1185">Reference proteome</keyword>
<comment type="caution">
    <text evidence="7">The sequence shown here is derived from an EMBL/GenBank/DDBJ whole genome shotgun (WGS) entry which is preliminary data.</text>
</comment>
<protein>
    <recommendedName>
        <fullName evidence="9">BED-type domain-containing protein</fullName>
    </recommendedName>
</protein>
<dbReference type="GO" id="GO:0008270">
    <property type="term" value="F:zinc ion binding"/>
    <property type="evidence" value="ECO:0007669"/>
    <property type="project" value="UniProtKB-KW"/>
</dbReference>